<accession>A0A0L6JWT9</accession>
<dbReference type="OrthoDB" id="9769598at2"/>
<evidence type="ECO:0000259" key="13">
    <source>
        <dbReference type="SMART" id="SM00849"/>
    </source>
</evidence>
<dbReference type="InterPro" id="IPR036866">
    <property type="entry name" value="RibonucZ/Hydroxyglut_hydro"/>
</dbReference>
<dbReference type="InterPro" id="IPR058199">
    <property type="entry name" value="BlaB//VIM/IMP-1"/>
</dbReference>
<dbReference type="GO" id="GO:0046677">
    <property type="term" value="P:response to antibiotic"/>
    <property type="evidence" value="ECO:0007669"/>
    <property type="project" value="UniProtKB-KW"/>
</dbReference>
<feature type="domain" description="Metallo-beta-lactamase" evidence="13">
    <location>
        <begin position="76"/>
        <end position="247"/>
    </location>
</feature>
<dbReference type="GO" id="GO:0008800">
    <property type="term" value="F:beta-lactamase activity"/>
    <property type="evidence" value="ECO:0007669"/>
    <property type="project" value="UniProtKB-EC"/>
</dbReference>
<comment type="similarity">
    <text evidence="4">Belongs to the metallo-beta-lactamase superfamily. Class-B beta-lactamase family.</text>
</comment>
<name>A0A0L6JWT9_9FIRM</name>
<evidence type="ECO:0000256" key="12">
    <source>
        <dbReference type="ARBA" id="ARBA00023251"/>
    </source>
</evidence>
<keyword evidence="15" id="KW-1185">Reference proteome</keyword>
<comment type="cofactor">
    <cofactor evidence="2">
        <name>Zn(2+)</name>
        <dbReference type="ChEBI" id="CHEBI:29105"/>
    </cofactor>
</comment>
<keyword evidence="8" id="KW-0732">Signal</keyword>
<keyword evidence="12" id="KW-0046">Antibiotic resistance</keyword>
<dbReference type="InterPro" id="IPR001279">
    <property type="entry name" value="Metallo-B-lactamas"/>
</dbReference>
<dbReference type="GO" id="GO:0008270">
    <property type="term" value="F:zinc ion binding"/>
    <property type="evidence" value="ECO:0007669"/>
    <property type="project" value="InterPro"/>
</dbReference>
<dbReference type="PANTHER" id="PTHR42951">
    <property type="entry name" value="METALLO-BETA-LACTAMASE DOMAIN-CONTAINING"/>
    <property type="match status" value="1"/>
</dbReference>
<dbReference type="InterPro" id="IPR050855">
    <property type="entry name" value="NDM-1-like"/>
</dbReference>
<organism evidence="14 15">
    <name type="scientific">Pseudobacteroides cellulosolvens ATCC 35603 = DSM 2933</name>
    <dbReference type="NCBI Taxonomy" id="398512"/>
    <lineage>
        <taxon>Bacteria</taxon>
        <taxon>Bacillati</taxon>
        <taxon>Bacillota</taxon>
        <taxon>Clostridia</taxon>
        <taxon>Eubacteriales</taxon>
        <taxon>Oscillospiraceae</taxon>
        <taxon>Pseudobacteroides</taxon>
    </lineage>
</organism>
<evidence type="ECO:0000256" key="9">
    <source>
        <dbReference type="ARBA" id="ARBA00022764"/>
    </source>
</evidence>
<evidence type="ECO:0000256" key="5">
    <source>
        <dbReference type="ARBA" id="ARBA00011245"/>
    </source>
</evidence>
<dbReference type="EC" id="3.5.2.6" evidence="6"/>
<dbReference type="NCBIfam" id="NF012229">
    <property type="entry name" value="bla_class_B_core"/>
    <property type="match status" value="1"/>
</dbReference>
<keyword evidence="7" id="KW-0479">Metal-binding</keyword>
<reference evidence="15" key="1">
    <citation type="submission" date="2015-07" db="EMBL/GenBank/DDBJ databases">
        <title>Near-Complete Genome Sequence of the Cellulolytic Bacterium Bacteroides (Pseudobacteroides) cellulosolvens ATCC 35603.</title>
        <authorList>
            <person name="Dassa B."/>
            <person name="Utturkar S.M."/>
            <person name="Klingeman D.M."/>
            <person name="Hurt R.A."/>
            <person name="Keller M."/>
            <person name="Xu J."/>
            <person name="Reddy Y.H.K."/>
            <person name="Borovok I."/>
            <person name="Grinberg I.R."/>
            <person name="Lamed R."/>
            <person name="Zhivin O."/>
            <person name="Bayer E.A."/>
            <person name="Brown S.D."/>
        </authorList>
    </citation>
    <scope>NUCLEOTIDE SEQUENCE [LARGE SCALE GENOMIC DNA]</scope>
    <source>
        <strain evidence="15">DSM 2933</strain>
    </source>
</reference>
<evidence type="ECO:0000256" key="11">
    <source>
        <dbReference type="ARBA" id="ARBA00022833"/>
    </source>
</evidence>
<keyword evidence="10 14" id="KW-0378">Hydrolase</keyword>
<dbReference type="Proteomes" id="UP000036923">
    <property type="component" value="Unassembled WGS sequence"/>
</dbReference>
<dbReference type="STRING" id="398512.Bccel_5601"/>
<proteinExistence type="inferred from homology"/>
<dbReference type="PROSITE" id="PS51257">
    <property type="entry name" value="PROKAR_LIPOPROTEIN"/>
    <property type="match status" value="1"/>
</dbReference>
<dbReference type="InterPro" id="IPR001018">
    <property type="entry name" value="Beta-lactamase_class-B_CS"/>
</dbReference>
<dbReference type="RefSeq" id="WP_036939920.1">
    <property type="nucleotide sequence ID" value="NZ_JQKC01000010.1"/>
</dbReference>
<comment type="catalytic activity">
    <reaction evidence="1">
        <text>a beta-lactam + H2O = a substituted beta-amino acid</text>
        <dbReference type="Rhea" id="RHEA:20401"/>
        <dbReference type="ChEBI" id="CHEBI:15377"/>
        <dbReference type="ChEBI" id="CHEBI:35627"/>
        <dbReference type="ChEBI" id="CHEBI:140347"/>
        <dbReference type="EC" id="3.5.2.6"/>
    </reaction>
</comment>
<comment type="subunit">
    <text evidence="5">Monomer.</text>
</comment>
<dbReference type="Pfam" id="PF00753">
    <property type="entry name" value="Lactamase_B"/>
    <property type="match status" value="1"/>
</dbReference>
<protein>
    <recommendedName>
        <fullName evidence="6">beta-lactamase</fullName>
        <ecNumber evidence="6">3.5.2.6</ecNumber>
    </recommendedName>
</protein>
<evidence type="ECO:0000256" key="10">
    <source>
        <dbReference type="ARBA" id="ARBA00022801"/>
    </source>
</evidence>
<dbReference type="PANTHER" id="PTHR42951:SF4">
    <property type="entry name" value="ACYL-COENZYME A THIOESTERASE MBLAC2"/>
    <property type="match status" value="1"/>
</dbReference>
<evidence type="ECO:0000256" key="6">
    <source>
        <dbReference type="ARBA" id="ARBA00012865"/>
    </source>
</evidence>
<evidence type="ECO:0000256" key="4">
    <source>
        <dbReference type="ARBA" id="ARBA00005250"/>
    </source>
</evidence>
<evidence type="ECO:0000256" key="8">
    <source>
        <dbReference type="ARBA" id="ARBA00022729"/>
    </source>
</evidence>
<keyword evidence="11" id="KW-0862">Zinc</keyword>
<dbReference type="SUPFAM" id="SSF56281">
    <property type="entry name" value="Metallo-hydrolase/oxidoreductase"/>
    <property type="match status" value="1"/>
</dbReference>
<dbReference type="NCBIfam" id="NF033088">
    <property type="entry name" value="bla_subclass_B1"/>
    <property type="match status" value="1"/>
</dbReference>
<dbReference type="EMBL" id="LGTC01000001">
    <property type="protein sequence ID" value="KNY30321.1"/>
    <property type="molecule type" value="Genomic_DNA"/>
</dbReference>
<evidence type="ECO:0000256" key="3">
    <source>
        <dbReference type="ARBA" id="ARBA00004418"/>
    </source>
</evidence>
<dbReference type="PROSITE" id="PS00744">
    <property type="entry name" value="BETA_LACTAMASE_B_2"/>
    <property type="match status" value="1"/>
</dbReference>
<dbReference type="AlphaFoldDB" id="A0A0L6JWT9"/>
<evidence type="ECO:0000313" key="15">
    <source>
        <dbReference type="Proteomes" id="UP000036923"/>
    </source>
</evidence>
<sequence precursor="true">MKIMIKRSFLIYLLLICIVAISTGCSSESIVPDDFKVTENFFQSGSNDNEYVELSKINDNVWVHTSYSDYKGSRSPSNGLLVITSKGIVLIDTPWNPIQTKELLKLTKDTFNMEIVLAVITHAHADRIGGISTLLEQNMDVRSTSLTVKEAEKNGFKKPEPKLDLEPVIEVGDTVIETFYPGEGHSKDNITVWLPKYKVLFGGCLIKSEDSKDLGSTTDANIEQWPKSVKNVFDKYKEDAETVIPGHGKWGGINLIEHTLNLLGSKQ</sequence>
<dbReference type="Gene3D" id="3.60.15.10">
    <property type="entry name" value="Ribonuclease Z/Hydroxyacylglutathione hydrolase-like"/>
    <property type="match status" value="1"/>
</dbReference>
<dbReference type="eggNOG" id="COG0491">
    <property type="taxonomic scope" value="Bacteria"/>
</dbReference>
<evidence type="ECO:0000313" key="14">
    <source>
        <dbReference type="EMBL" id="KNY30321.1"/>
    </source>
</evidence>
<evidence type="ECO:0000256" key="1">
    <source>
        <dbReference type="ARBA" id="ARBA00001526"/>
    </source>
</evidence>
<dbReference type="GO" id="GO:0017001">
    <property type="term" value="P:antibiotic catabolic process"/>
    <property type="evidence" value="ECO:0007669"/>
    <property type="project" value="InterPro"/>
</dbReference>
<comment type="caution">
    <text evidence="14">The sequence shown here is derived from an EMBL/GenBank/DDBJ whole genome shotgun (WGS) entry which is preliminary data.</text>
</comment>
<dbReference type="SMART" id="SM00849">
    <property type="entry name" value="Lactamase_B"/>
    <property type="match status" value="1"/>
</dbReference>
<keyword evidence="9" id="KW-0574">Periplasm</keyword>
<dbReference type="GO" id="GO:0042597">
    <property type="term" value="C:periplasmic space"/>
    <property type="evidence" value="ECO:0007669"/>
    <property type="project" value="UniProtKB-SubCell"/>
</dbReference>
<evidence type="ECO:0000256" key="2">
    <source>
        <dbReference type="ARBA" id="ARBA00001947"/>
    </source>
</evidence>
<evidence type="ECO:0000256" key="7">
    <source>
        <dbReference type="ARBA" id="ARBA00022723"/>
    </source>
</evidence>
<dbReference type="PATRIC" id="fig|398512.5.peg.5875"/>
<gene>
    <name evidence="14" type="ORF">Bccel_5601</name>
</gene>
<comment type="subcellular location">
    <subcellularLocation>
        <location evidence="3">Periplasm</location>
    </subcellularLocation>
</comment>